<dbReference type="SUPFAM" id="SSF53098">
    <property type="entry name" value="Ribonuclease H-like"/>
    <property type="match status" value="1"/>
</dbReference>
<dbReference type="GeneID" id="107961115"/>
<gene>
    <name evidence="3" type="primary">LOC107961115</name>
</gene>
<dbReference type="InterPro" id="IPR002156">
    <property type="entry name" value="RNaseH_domain"/>
</dbReference>
<dbReference type="InterPro" id="IPR012337">
    <property type="entry name" value="RNaseH-like_sf"/>
</dbReference>
<dbReference type="AlphaFoldDB" id="A0A1U8PNV8"/>
<keyword evidence="2" id="KW-1185">Reference proteome</keyword>
<accession>A0A1U8PNV8</accession>
<dbReference type="Proteomes" id="UP000818029">
    <property type="component" value="Chromosome A05"/>
</dbReference>
<dbReference type="Pfam" id="PF13456">
    <property type="entry name" value="RVT_3"/>
    <property type="match status" value="1"/>
</dbReference>
<organism evidence="2 3">
    <name type="scientific">Gossypium hirsutum</name>
    <name type="common">Upland cotton</name>
    <name type="synonym">Gossypium mexicanum</name>
    <dbReference type="NCBI Taxonomy" id="3635"/>
    <lineage>
        <taxon>Eukaryota</taxon>
        <taxon>Viridiplantae</taxon>
        <taxon>Streptophyta</taxon>
        <taxon>Embryophyta</taxon>
        <taxon>Tracheophyta</taxon>
        <taxon>Spermatophyta</taxon>
        <taxon>Magnoliopsida</taxon>
        <taxon>eudicotyledons</taxon>
        <taxon>Gunneridae</taxon>
        <taxon>Pentapetalae</taxon>
        <taxon>rosids</taxon>
        <taxon>malvids</taxon>
        <taxon>Malvales</taxon>
        <taxon>Malvaceae</taxon>
        <taxon>Malvoideae</taxon>
        <taxon>Gossypium</taxon>
    </lineage>
</organism>
<dbReference type="GO" id="GO:0004523">
    <property type="term" value="F:RNA-DNA hybrid ribonuclease activity"/>
    <property type="evidence" value="ECO:0007669"/>
    <property type="project" value="InterPro"/>
</dbReference>
<dbReference type="KEGG" id="ghi:107961115"/>
<dbReference type="PANTHER" id="PTHR47723">
    <property type="entry name" value="OS05G0353850 PROTEIN"/>
    <property type="match status" value="1"/>
</dbReference>
<protein>
    <recommendedName>
        <fullName evidence="1">RNase H type-1 domain-containing protein</fullName>
    </recommendedName>
</protein>
<evidence type="ECO:0000313" key="3">
    <source>
        <dbReference type="RefSeq" id="XP_016752842.1"/>
    </source>
</evidence>
<dbReference type="InterPro" id="IPR036397">
    <property type="entry name" value="RNaseH_sf"/>
</dbReference>
<evidence type="ECO:0000259" key="1">
    <source>
        <dbReference type="Pfam" id="PF13456"/>
    </source>
</evidence>
<dbReference type="InterPro" id="IPR053151">
    <property type="entry name" value="RNase_H-like"/>
</dbReference>
<dbReference type="RefSeq" id="XP_016752842.1">
    <property type="nucleotide sequence ID" value="XM_016897353.2"/>
</dbReference>
<reference evidence="3" key="2">
    <citation type="submission" date="2025-08" db="UniProtKB">
        <authorList>
            <consortium name="RefSeq"/>
        </authorList>
    </citation>
    <scope>IDENTIFICATION</scope>
</reference>
<dbReference type="SMR" id="A0A1U8PNV8"/>
<reference evidence="2" key="1">
    <citation type="journal article" date="2020" name="Nat. Genet.">
        <title>Genomic diversifications of five Gossypium allopolyploid species and their impact on cotton improvement.</title>
        <authorList>
            <person name="Chen Z.J."/>
            <person name="Sreedasyam A."/>
            <person name="Ando A."/>
            <person name="Song Q."/>
            <person name="De Santiago L.M."/>
            <person name="Hulse-Kemp A.M."/>
            <person name="Ding M."/>
            <person name="Ye W."/>
            <person name="Kirkbride R.C."/>
            <person name="Jenkins J."/>
            <person name="Plott C."/>
            <person name="Lovell J."/>
            <person name="Lin Y.M."/>
            <person name="Vaughn R."/>
            <person name="Liu B."/>
            <person name="Simpson S."/>
            <person name="Scheffler B.E."/>
            <person name="Wen L."/>
            <person name="Saski C.A."/>
            <person name="Grover C.E."/>
            <person name="Hu G."/>
            <person name="Conover J.L."/>
            <person name="Carlson J.W."/>
            <person name="Shu S."/>
            <person name="Boston L.B."/>
            <person name="Williams M."/>
            <person name="Peterson D.G."/>
            <person name="McGee K."/>
            <person name="Jones D.C."/>
            <person name="Wendel J.F."/>
            <person name="Stelly D.M."/>
            <person name="Grimwood J."/>
            <person name="Schmutz J."/>
        </authorList>
    </citation>
    <scope>NUCLEOTIDE SEQUENCE [LARGE SCALE GENOMIC DNA]</scope>
    <source>
        <strain evidence="2">cv. TM-1</strain>
    </source>
</reference>
<dbReference type="CDD" id="cd06222">
    <property type="entry name" value="RNase_H_like"/>
    <property type="match status" value="1"/>
</dbReference>
<evidence type="ECO:0000313" key="2">
    <source>
        <dbReference type="Proteomes" id="UP000818029"/>
    </source>
</evidence>
<dbReference type="PANTHER" id="PTHR47723:SF19">
    <property type="entry name" value="POLYNUCLEOTIDYL TRANSFERASE, RIBONUCLEASE H-LIKE SUPERFAMILY PROTEIN"/>
    <property type="match status" value="1"/>
</dbReference>
<dbReference type="InterPro" id="IPR044730">
    <property type="entry name" value="RNase_H-like_dom_plant"/>
</dbReference>
<proteinExistence type="predicted"/>
<dbReference type="OrthoDB" id="1748424at2759"/>
<feature type="domain" description="RNase H type-1" evidence="1">
    <location>
        <begin position="57"/>
        <end position="160"/>
    </location>
</feature>
<dbReference type="GO" id="GO:0003676">
    <property type="term" value="F:nucleic acid binding"/>
    <property type="evidence" value="ECO:0007669"/>
    <property type="project" value="InterPro"/>
</dbReference>
<name>A0A1U8PNV8_GOSHI</name>
<dbReference type="Gene3D" id="3.30.420.10">
    <property type="entry name" value="Ribonuclease H-like superfamily/Ribonuclease H"/>
    <property type="match status" value="1"/>
</dbReference>
<sequence>MRMMISCTPFETALLLKKYGNREVADTEIESTRGGPLEGEWTYLNTDGAIRGTQGLQLLQDKNGEWILGYNKYLGNCSILDTILWGIFDCLKLIHRRGEVNVVIQSDSLEAVKAIRGSVLKSSHSALIKKIQRILSQESNWILRYSPREQNQSVEFIAKLAFGGIPSTN</sequence>
<dbReference type="PaxDb" id="3635-A0A1U8PNV8"/>